<dbReference type="Pfam" id="PF00583">
    <property type="entry name" value="Acetyltransf_1"/>
    <property type="match status" value="1"/>
</dbReference>
<dbReference type="InterPro" id="IPR016181">
    <property type="entry name" value="Acyl_CoA_acyltransferase"/>
</dbReference>
<reference evidence="4 5" key="1">
    <citation type="submission" date="2021-01" db="EMBL/GenBank/DDBJ databases">
        <title>Whole genome shotgun sequence of Catellatospora chokoriensis NBRC 107358.</title>
        <authorList>
            <person name="Komaki H."/>
            <person name="Tamura T."/>
        </authorList>
    </citation>
    <scope>NUCLEOTIDE SEQUENCE [LARGE SCALE GENOMIC DNA]</scope>
    <source>
        <strain evidence="4 5">NBRC 107358</strain>
    </source>
</reference>
<dbReference type="Gene3D" id="3.40.630.30">
    <property type="match status" value="1"/>
</dbReference>
<dbReference type="InterPro" id="IPR032875">
    <property type="entry name" value="Succ_CoA_lig_flav_dom"/>
</dbReference>
<dbReference type="AlphaFoldDB" id="A0A8J3NX65"/>
<dbReference type="InterPro" id="IPR016102">
    <property type="entry name" value="Succinyl-CoA_synth-like"/>
</dbReference>
<dbReference type="PANTHER" id="PTHR42793">
    <property type="entry name" value="COA BINDING DOMAIN CONTAINING PROTEIN"/>
    <property type="match status" value="1"/>
</dbReference>
<dbReference type="InterPro" id="IPR036291">
    <property type="entry name" value="NAD(P)-bd_dom_sf"/>
</dbReference>
<accession>A0A8J3NX65</accession>
<proteinExistence type="predicted"/>
<evidence type="ECO:0000313" key="4">
    <source>
        <dbReference type="EMBL" id="GIF93995.1"/>
    </source>
</evidence>
<dbReference type="Pfam" id="PF13607">
    <property type="entry name" value="Succ_CoA_lig"/>
    <property type="match status" value="1"/>
</dbReference>
<dbReference type="Pfam" id="PF13549">
    <property type="entry name" value="ATP-grasp_5"/>
    <property type="match status" value="1"/>
</dbReference>
<evidence type="ECO:0000259" key="3">
    <source>
        <dbReference type="PROSITE" id="PS51186"/>
    </source>
</evidence>
<protein>
    <submittedName>
        <fullName evidence="4">GNAT family N-acetyltransferase</fullName>
    </submittedName>
</protein>
<dbReference type="SUPFAM" id="SSF51735">
    <property type="entry name" value="NAD(P)-binding Rossmann-fold domains"/>
    <property type="match status" value="1"/>
</dbReference>
<dbReference type="Proteomes" id="UP000619293">
    <property type="component" value="Unassembled WGS sequence"/>
</dbReference>
<dbReference type="PANTHER" id="PTHR42793:SF1">
    <property type="entry name" value="PEPTIDYL-LYSINE N-ACETYLTRANSFERASE PATZ"/>
    <property type="match status" value="1"/>
</dbReference>
<dbReference type="EMBL" id="BONG01000078">
    <property type="protein sequence ID" value="GIF93995.1"/>
    <property type="molecule type" value="Genomic_DNA"/>
</dbReference>
<dbReference type="SUPFAM" id="SSF56059">
    <property type="entry name" value="Glutathione synthetase ATP-binding domain-like"/>
    <property type="match status" value="1"/>
</dbReference>
<evidence type="ECO:0000313" key="5">
    <source>
        <dbReference type="Proteomes" id="UP000619293"/>
    </source>
</evidence>
<feature type="domain" description="ATP-grasp" evidence="2">
    <location>
        <begin position="684"/>
        <end position="899"/>
    </location>
</feature>
<sequence length="901" mass="92232">MGTTARAGTVAAADALTAEGQIVRIRPVTAADAAGLEALYHGGSVDSLRMRFFVVPGDATLKAEVDRLCRPPSGTHGSLVALSDGTIVGVASWERGDRDTDTADFAVFVGERSRGEGIGTLLLEHLCAWARACGVTRLVGQTLAGNVAMRRVTRGLDSDAEIGTVDEVVGLSVPTTPGEASLLAMDVRDRSTERASLGPLLAPRAVAVVGAGRRPGGVGHETLAALRDGGYTGDLYAVNPNAAEVAGVEAYRCLSDLPGPVDLVVVAVPADAVTAVVEQAADVGAGAVVVLSSGFGETGPAGQAKQSDLVRLARKHGIRLVGPNCLGVVNTDPEVALNASFAAVTPAHGGLAVASQSGAVGIALLEHAARNGCGVSTFVSLGNKADVSGNDLIAYWYDDPATTAVALYLESFGNPRRFARTVRALARRKPVLAVKSGRSQSGRRAGASHTAAAASPDVSVDALFAQAGVIRVDHLGELIDAARMLTDQPLPGGNRLAIIGNAGGINVLAADAAEYGQLTVPTLSPQVTAKLTACAPGAAGYDNPLDLGAAADTATVAAAVEAVAASGEVDALLLVVAATRANDVPGTLAALAAVLDRHHGLPAAVVVLGMSEPSTTLGARNAPVFDLPERAVTALGHAARYAAWRREPLGHQPALAGVDTRTARKLVESALHTREGWQTYDVISAVLACYGIGLLTTAVVFDVDAAVSAARAAGYPVVLKSADPRLVHKSDVGGVRLHLRDDAQVRRAFAPVANAGDPSCGVLVQPMAPGDVELTTGIVHDPLFGSLVMFGLGGVHTDVHADRSFALVPLTDRDTARMWQGLRTAPLLTGYRGAPAVDIGAVEDLIARIGRLAEDLPEIAELDLNPVLAGPDGVLAVDAKMRLATVGAEPDPSLRQLRSPD</sequence>
<keyword evidence="1" id="KW-0547">Nucleotide-binding</keyword>
<dbReference type="GO" id="GO:0005524">
    <property type="term" value="F:ATP binding"/>
    <property type="evidence" value="ECO:0007669"/>
    <property type="project" value="UniProtKB-UniRule"/>
</dbReference>
<dbReference type="Gene3D" id="3.40.50.261">
    <property type="entry name" value="Succinyl-CoA synthetase domains"/>
    <property type="match status" value="2"/>
</dbReference>
<dbReference type="PROSITE" id="PS50975">
    <property type="entry name" value="ATP_GRASP"/>
    <property type="match status" value="1"/>
</dbReference>
<comment type="caution">
    <text evidence="4">The sequence shown here is derived from an EMBL/GenBank/DDBJ whole genome shotgun (WGS) entry which is preliminary data.</text>
</comment>
<dbReference type="SUPFAM" id="SSF55729">
    <property type="entry name" value="Acyl-CoA N-acyltransferases (Nat)"/>
    <property type="match status" value="1"/>
</dbReference>
<evidence type="ECO:0000259" key="2">
    <source>
        <dbReference type="PROSITE" id="PS50975"/>
    </source>
</evidence>
<dbReference type="InterPro" id="IPR011761">
    <property type="entry name" value="ATP-grasp"/>
</dbReference>
<keyword evidence="1" id="KW-0067">ATP-binding</keyword>
<dbReference type="RefSeq" id="WP_191843446.1">
    <property type="nucleotide sequence ID" value="NZ_BAAALB010000042.1"/>
</dbReference>
<dbReference type="InterPro" id="IPR003781">
    <property type="entry name" value="CoA-bd"/>
</dbReference>
<evidence type="ECO:0000256" key="1">
    <source>
        <dbReference type="PROSITE-ProRule" id="PRU00409"/>
    </source>
</evidence>
<dbReference type="SUPFAM" id="SSF52210">
    <property type="entry name" value="Succinyl-CoA synthetase domains"/>
    <property type="match status" value="2"/>
</dbReference>
<dbReference type="PROSITE" id="PS51186">
    <property type="entry name" value="GNAT"/>
    <property type="match status" value="1"/>
</dbReference>
<dbReference type="GO" id="GO:0046872">
    <property type="term" value="F:metal ion binding"/>
    <property type="evidence" value="ECO:0007669"/>
    <property type="project" value="InterPro"/>
</dbReference>
<dbReference type="InterPro" id="IPR000182">
    <property type="entry name" value="GNAT_dom"/>
</dbReference>
<dbReference type="Gene3D" id="3.30.1490.20">
    <property type="entry name" value="ATP-grasp fold, A domain"/>
    <property type="match status" value="1"/>
</dbReference>
<dbReference type="SMART" id="SM00881">
    <property type="entry name" value="CoA_binding"/>
    <property type="match status" value="1"/>
</dbReference>
<dbReference type="Gene3D" id="3.40.50.720">
    <property type="entry name" value="NAD(P)-binding Rossmann-like Domain"/>
    <property type="match status" value="1"/>
</dbReference>
<dbReference type="CDD" id="cd04301">
    <property type="entry name" value="NAT_SF"/>
    <property type="match status" value="1"/>
</dbReference>
<organism evidence="4 5">
    <name type="scientific">Catellatospora chokoriensis</name>
    <dbReference type="NCBI Taxonomy" id="310353"/>
    <lineage>
        <taxon>Bacteria</taxon>
        <taxon>Bacillati</taxon>
        <taxon>Actinomycetota</taxon>
        <taxon>Actinomycetes</taxon>
        <taxon>Micromonosporales</taxon>
        <taxon>Micromonosporaceae</taxon>
        <taxon>Catellatospora</taxon>
    </lineage>
</organism>
<keyword evidence="5" id="KW-1185">Reference proteome</keyword>
<dbReference type="GO" id="GO:0016747">
    <property type="term" value="F:acyltransferase activity, transferring groups other than amino-acyl groups"/>
    <property type="evidence" value="ECO:0007669"/>
    <property type="project" value="InterPro"/>
</dbReference>
<dbReference type="Gene3D" id="3.30.470.20">
    <property type="entry name" value="ATP-grasp fold, B domain"/>
    <property type="match status" value="1"/>
</dbReference>
<feature type="domain" description="N-acetyltransferase" evidence="3">
    <location>
        <begin position="23"/>
        <end position="188"/>
    </location>
</feature>
<gene>
    <name evidence="4" type="ORF">Cch02nite_74390</name>
</gene>
<dbReference type="InterPro" id="IPR013815">
    <property type="entry name" value="ATP_grasp_subdomain_1"/>
</dbReference>
<name>A0A8J3NX65_9ACTN</name>
<dbReference type="Pfam" id="PF13380">
    <property type="entry name" value="CoA_binding_2"/>
    <property type="match status" value="1"/>
</dbReference>